<evidence type="ECO:0000313" key="1">
    <source>
        <dbReference type="EMBL" id="DAF98046.1"/>
    </source>
</evidence>
<dbReference type="EMBL" id="BK016141">
    <property type="protein sequence ID" value="DAF98046.1"/>
    <property type="molecule type" value="Genomic_DNA"/>
</dbReference>
<name>A0A8S5UUI9_9CAUD</name>
<reference evidence="1" key="1">
    <citation type="journal article" date="2021" name="Proc. Natl. Acad. Sci. U.S.A.">
        <title>A Catalog of Tens of Thousands of Viruses from Human Metagenomes Reveals Hidden Associations with Chronic Diseases.</title>
        <authorList>
            <person name="Tisza M.J."/>
            <person name="Buck C.B."/>
        </authorList>
    </citation>
    <scope>NUCLEOTIDE SEQUENCE</scope>
    <source>
        <strain evidence="1">CtGsX68</strain>
    </source>
</reference>
<protein>
    <submittedName>
        <fullName evidence="1">Uncharacterized protein</fullName>
    </submittedName>
</protein>
<accession>A0A8S5UUI9</accession>
<proteinExistence type="predicted"/>
<organism evidence="1">
    <name type="scientific">Siphoviridae sp. ctGsX68</name>
    <dbReference type="NCBI Taxonomy" id="2825417"/>
    <lineage>
        <taxon>Viruses</taxon>
        <taxon>Duplodnaviria</taxon>
        <taxon>Heunggongvirae</taxon>
        <taxon>Uroviricota</taxon>
        <taxon>Caudoviricetes</taxon>
    </lineage>
</organism>
<sequence length="140" mass="15718">MKDRIPKYPGRVKLTRSDGSTEYVTIERADEPISGNEGTPLNKATLLSDDTAAMLGFTSSENPTVNDALRRLPNVSKTFLQSDLYMYIMQTHPILFASPYRNAHLFNLVADHKHTGRTISLTGDAQTITVYDNKDLSERR</sequence>